<evidence type="ECO:0000313" key="1">
    <source>
        <dbReference type="EMBL" id="CAG5129562.1"/>
    </source>
</evidence>
<evidence type="ECO:0000313" key="2">
    <source>
        <dbReference type="Proteomes" id="UP000678393"/>
    </source>
</evidence>
<dbReference type="InterPro" id="IPR052876">
    <property type="entry name" value="Insect_Hormone_Regulators"/>
</dbReference>
<dbReference type="SUPFAM" id="SSF57501">
    <property type="entry name" value="Cystine-knot cytokines"/>
    <property type="match status" value="1"/>
</dbReference>
<dbReference type="PANTHER" id="PTHR39940">
    <property type="entry name" value="PROTHORACICOTROPIC HORMONE, ISOFORM F"/>
    <property type="match status" value="1"/>
</dbReference>
<dbReference type="AlphaFoldDB" id="A0A8S3ZQE5"/>
<keyword evidence="2" id="KW-1185">Reference proteome</keyword>
<dbReference type="PANTHER" id="PTHR39940:SF1">
    <property type="entry name" value="PROTHORACICOTROPIC HORMONE, ISOFORM F"/>
    <property type="match status" value="1"/>
</dbReference>
<organism evidence="1 2">
    <name type="scientific">Candidula unifasciata</name>
    <dbReference type="NCBI Taxonomy" id="100452"/>
    <lineage>
        <taxon>Eukaryota</taxon>
        <taxon>Metazoa</taxon>
        <taxon>Spiralia</taxon>
        <taxon>Lophotrochozoa</taxon>
        <taxon>Mollusca</taxon>
        <taxon>Gastropoda</taxon>
        <taxon>Heterobranchia</taxon>
        <taxon>Euthyneura</taxon>
        <taxon>Panpulmonata</taxon>
        <taxon>Eupulmonata</taxon>
        <taxon>Stylommatophora</taxon>
        <taxon>Helicina</taxon>
        <taxon>Helicoidea</taxon>
        <taxon>Geomitridae</taxon>
        <taxon>Candidula</taxon>
    </lineage>
</organism>
<reference evidence="1" key="1">
    <citation type="submission" date="2021-04" db="EMBL/GenBank/DDBJ databases">
        <authorList>
            <consortium name="Molecular Ecology Group"/>
        </authorList>
    </citation>
    <scope>NUCLEOTIDE SEQUENCE</scope>
</reference>
<accession>A0A8S3ZQE5</accession>
<dbReference type="EMBL" id="CAJHNH020003559">
    <property type="protein sequence ID" value="CAG5129562.1"/>
    <property type="molecule type" value="Genomic_DNA"/>
</dbReference>
<protein>
    <submittedName>
        <fullName evidence="1">Uncharacterized protein</fullName>
    </submittedName>
</protein>
<dbReference type="OrthoDB" id="5950649at2759"/>
<dbReference type="Proteomes" id="UP000678393">
    <property type="component" value="Unassembled WGS sequence"/>
</dbReference>
<sequence>MPVQLPRASPADFVMTRPWSHTARLHPHISEGCSGSSRTSSAIAVTSWSPILSSSSSSPSLSRSRKLSAHSSQSRLEVSETRVGKLLDSRLWLRLFLLVLLYQPVVSKPWPSLPPGVSRPWSNMQPGFVVFRSRICQSVTRSNLQKMISPYFDKNRMATDLATGKRTYGPTYGEVSNPGYQADEPILGLAVQSADLVEGDREWSSNDDLWVDEREDVLENTENRMIEEIDESDVFDRRTWIPRRKVLNRRVPNKSSNVSNLWGYLRNKNDLSNGQSYTTSSSDPYAYMKRRRRRSLDLAEASSQSAYPDSDIPSLDEDVDENINFDEYDFGEENSETDKKSVDNIQLRLFLRGKDKKTRKLLKKKLRQKAKNLIKPPPWECKFTQVNKHMRTGIFPDTVLDGRCETDKCFYRLYNCEPIKYVMKMLQRDPDQCNPLPSLSNETTYEERWNLIQYHVTVGCKCTSPTTKNSKPKNRRRD</sequence>
<dbReference type="Gene3D" id="2.10.90.10">
    <property type="entry name" value="Cystine-knot cytokines"/>
    <property type="match status" value="1"/>
</dbReference>
<name>A0A8S3ZQE5_9EUPU</name>
<comment type="caution">
    <text evidence="1">The sequence shown here is derived from an EMBL/GenBank/DDBJ whole genome shotgun (WGS) entry which is preliminary data.</text>
</comment>
<proteinExistence type="predicted"/>
<gene>
    <name evidence="1" type="ORF">CUNI_LOCUS15120</name>
</gene>
<dbReference type="InterPro" id="IPR029034">
    <property type="entry name" value="Cystine-knot_cytokine"/>
</dbReference>